<name>A0A2T1AM24_TRISK</name>
<accession>A0A2T1AM24</accession>
<dbReference type="EMBL" id="PVUF01000002">
    <property type="protein sequence ID" value="PRZ49368.1"/>
    <property type="molecule type" value="Genomic_DNA"/>
</dbReference>
<dbReference type="Proteomes" id="UP000237718">
    <property type="component" value="Unassembled WGS sequence"/>
</dbReference>
<evidence type="ECO:0000313" key="1">
    <source>
        <dbReference type="EMBL" id="PRZ49368.1"/>
    </source>
</evidence>
<sequence length="75" mass="8848">MADFFCPKVIFRHVDKPAKRTDAPWRGYFPTSLFHDFTMEGRDWRLIGIYTSSWQLKIRCRIVLAGQQQLTITGQ</sequence>
<organism evidence="1 2">
    <name type="scientific">Tritonibacter scottomollicae</name>
    <name type="common">Epibacterium scottomollicae</name>
    <dbReference type="NCBI Taxonomy" id="483013"/>
    <lineage>
        <taxon>Bacteria</taxon>
        <taxon>Pseudomonadati</taxon>
        <taxon>Pseudomonadota</taxon>
        <taxon>Alphaproteobacteria</taxon>
        <taxon>Rhodobacterales</taxon>
        <taxon>Paracoccaceae</taxon>
        <taxon>Tritonibacter</taxon>
    </lineage>
</organism>
<reference evidence="1 2" key="1">
    <citation type="submission" date="2018-03" db="EMBL/GenBank/DDBJ databases">
        <title>Genomic Encyclopedia of Archaeal and Bacterial Type Strains, Phase II (KMG-II): from individual species to whole genera.</title>
        <authorList>
            <person name="Goeker M."/>
        </authorList>
    </citation>
    <scope>NUCLEOTIDE SEQUENCE [LARGE SCALE GENOMIC DNA]</scope>
    <source>
        <strain evidence="1 2">DSM 25328</strain>
    </source>
</reference>
<evidence type="ECO:0000313" key="2">
    <source>
        <dbReference type="Proteomes" id="UP000237718"/>
    </source>
</evidence>
<protein>
    <submittedName>
        <fullName evidence="1">Uncharacterized protein</fullName>
    </submittedName>
</protein>
<dbReference type="AlphaFoldDB" id="A0A2T1AM24"/>
<proteinExistence type="predicted"/>
<comment type="caution">
    <text evidence="1">The sequence shown here is derived from an EMBL/GenBank/DDBJ whole genome shotgun (WGS) entry which is preliminary data.</text>
</comment>
<gene>
    <name evidence="1" type="ORF">CLV89_102110</name>
</gene>